<dbReference type="Proteomes" id="UP000595691">
    <property type="component" value="Chromosome"/>
</dbReference>
<protein>
    <submittedName>
        <fullName evidence="1">Histidine phosphatase family protein</fullName>
    </submittedName>
</protein>
<dbReference type="PANTHER" id="PTHR48100">
    <property type="entry name" value="BROAD-SPECIFICITY PHOSPHATASE YOR283W-RELATED"/>
    <property type="match status" value="1"/>
</dbReference>
<name>A0ABX7E8K8_9BACI</name>
<dbReference type="InterPro" id="IPR029033">
    <property type="entry name" value="His_PPase_superfam"/>
</dbReference>
<dbReference type="RefSeq" id="WP_202780849.1">
    <property type="nucleotide sequence ID" value="NZ_CP065425.1"/>
</dbReference>
<organism evidence="1 2">
    <name type="scientific">Heyndrickxia vini</name>
    <dbReference type="NCBI Taxonomy" id="1476025"/>
    <lineage>
        <taxon>Bacteria</taxon>
        <taxon>Bacillati</taxon>
        <taxon>Bacillota</taxon>
        <taxon>Bacilli</taxon>
        <taxon>Bacillales</taxon>
        <taxon>Bacillaceae</taxon>
        <taxon>Heyndrickxia</taxon>
    </lineage>
</organism>
<dbReference type="InterPro" id="IPR050275">
    <property type="entry name" value="PGM_Phosphatase"/>
</dbReference>
<dbReference type="Pfam" id="PF00300">
    <property type="entry name" value="His_Phos_1"/>
    <property type="match status" value="1"/>
</dbReference>
<reference evidence="1 2" key="1">
    <citation type="submission" date="2020-11" db="EMBL/GenBank/DDBJ databases">
        <title>Taxonomic evaluation of the Bacillus sporothermodurans group of bacteria based on whole genome sequences.</title>
        <authorList>
            <person name="Fiedler G."/>
            <person name="Herbstmann A.-D."/>
            <person name="Doll E."/>
            <person name="Wenning M."/>
            <person name="Brinks E."/>
            <person name="Kabisch J."/>
            <person name="Breitenwieser F."/>
            <person name="Lappann M."/>
            <person name="Boehnlein C."/>
            <person name="Franz C."/>
        </authorList>
    </citation>
    <scope>NUCLEOTIDE SEQUENCE [LARGE SCALE GENOMIC DNA]</scope>
    <source>
        <strain evidence="1 2">JCM 19841</strain>
    </source>
</reference>
<dbReference type="CDD" id="cd07067">
    <property type="entry name" value="HP_PGM_like"/>
    <property type="match status" value="1"/>
</dbReference>
<gene>
    <name evidence="1" type="ORF">I5776_17985</name>
</gene>
<accession>A0ABX7E8K8</accession>
<dbReference type="SMART" id="SM00855">
    <property type="entry name" value="PGAM"/>
    <property type="match status" value="1"/>
</dbReference>
<dbReference type="InterPro" id="IPR013078">
    <property type="entry name" value="His_Pase_superF_clade-1"/>
</dbReference>
<dbReference type="EMBL" id="CP065425">
    <property type="protein sequence ID" value="QQZ11594.1"/>
    <property type="molecule type" value="Genomic_DNA"/>
</dbReference>
<evidence type="ECO:0000313" key="2">
    <source>
        <dbReference type="Proteomes" id="UP000595691"/>
    </source>
</evidence>
<proteinExistence type="predicted"/>
<dbReference type="PANTHER" id="PTHR48100:SF59">
    <property type="entry name" value="ADENOSYLCOBALAMIN_ALPHA-RIBAZOLE PHOSPHATASE"/>
    <property type="match status" value="1"/>
</dbReference>
<sequence>MTTVCLVRHGETEWNALGKIQGRTDIPLNETGKRQAEESGEFLSSSTWDVLITSPLKRAKQTAEIINTYLNIPLIEMNEFVERFFGDAEGMTLEERIAAFPDKNYPNQEDRATLEKRVMAGLYKINQQYPNGKVLLVAHGAVIHTILSIISEDEIDFRKTPLLNACISNIHFQQEKWGIKDFNQVTHLSSNRKN</sequence>
<dbReference type="Gene3D" id="3.40.50.1240">
    <property type="entry name" value="Phosphoglycerate mutase-like"/>
    <property type="match status" value="1"/>
</dbReference>
<keyword evidence="2" id="KW-1185">Reference proteome</keyword>
<dbReference type="PROSITE" id="PS00175">
    <property type="entry name" value="PG_MUTASE"/>
    <property type="match status" value="1"/>
</dbReference>
<dbReference type="InterPro" id="IPR001345">
    <property type="entry name" value="PG/BPGM_mutase_AS"/>
</dbReference>
<dbReference type="SUPFAM" id="SSF53254">
    <property type="entry name" value="Phosphoglycerate mutase-like"/>
    <property type="match status" value="1"/>
</dbReference>
<evidence type="ECO:0000313" key="1">
    <source>
        <dbReference type="EMBL" id="QQZ11594.1"/>
    </source>
</evidence>